<dbReference type="InterPro" id="IPR013974">
    <property type="entry name" value="SAF"/>
</dbReference>
<reference evidence="3" key="2">
    <citation type="submission" date="2020-09" db="EMBL/GenBank/DDBJ databases">
        <authorList>
            <person name="Sun Q."/>
            <person name="Zhou Y."/>
        </authorList>
    </citation>
    <scope>NUCLEOTIDE SEQUENCE</scope>
    <source>
        <strain evidence="3">CGMCC 1.12827</strain>
    </source>
</reference>
<sequence length="243" mass="24745">MTGMRLSATLLDRIRRVGLPGAARTIAARRAVAIVLVIVGAVTAIAAHRDPRESLVAVAAHDLRPGQVIAADDVVMRGVSPDLAVRSLTTAELAIGSTTTGAIEAGEVLTTTRLLRSRQAQELTGHDDARLVPVRLADAPVATLLRVGDVVDVVSDSSDTSDSAGTAPTPVDPENNSADLIGATNAAPVDVLASGAVVAVVADRQTSSARTSSTAPILLAMPAEEAHRVAAAGLNSALTVVLR</sequence>
<dbReference type="AlphaFoldDB" id="A0A916T5C9"/>
<protein>
    <recommendedName>
        <fullName evidence="2">SAF domain-containing protein</fullName>
    </recommendedName>
</protein>
<dbReference type="SMART" id="SM00858">
    <property type="entry name" value="SAF"/>
    <property type="match status" value="1"/>
</dbReference>
<evidence type="ECO:0000259" key="2">
    <source>
        <dbReference type="SMART" id="SM00858"/>
    </source>
</evidence>
<comment type="caution">
    <text evidence="3">The sequence shown here is derived from an EMBL/GenBank/DDBJ whole genome shotgun (WGS) entry which is preliminary data.</text>
</comment>
<dbReference type="CDD" id="cd11614">
    <property type="entry name" value="SAF_CpaB_FlgA_like"/>
    <property type="match status" value="1"/>
</dbReference>
<dbReference type="Proteomes" id="UP000621454">
    <property type="component" value="Unassembled WGS sequence"/>
</dbReference>
<feature type="region of interest" description="Disordered" evidence="1">
    <location>
        <begin position="155"/>
        <end position="180"/>
    </location>
</feature>
<dbReference type="Pfam" id="PF08666">
    <property type="entry name" value="SAF"/>
    <property type="match status" value="1"/>
</dbReference>
<organism evidence="3 4">
    <name type="scientific">Gordonia jinhuaensis</name>
    <dbReference type="NCBI Taxonomy" id="1517702"/>
    <lineage>
        <taxon>Bacteria</taxon>
        <taxon>Bacillati</taxon>
        <taxon>Actinomycetota</taxon>
        <taxon>Actinomycetes</taxon>
        <taxon>Mycobacteriales</taxon>
        <taxon>Gordoniaceae</taxon>
        <taxon>Gordonia</taxon>
    </lineage>
</organism>
<reference evidence="3" key="1">
    <citation type="journal article" date="2014" name="Int. J. Syst. Evol. Microbiol.">
        <title>Complete genome sequence of Corynebacterium casei LMG S-19264T (=DSM 44701T), isolated from a smear-ripened cheese.</title>
        <authorList>
            <consortium name="US DOE Joint Genome Institute (JGI-PGF)"/>
            <person name="Walter F."/>
            <person name="Albersmeier A."/>
            <person name="Kalinowski J."/>
            <person name="Ruckert C."/>
        </authorList>
    </citation>
    <scope>NUCLEOTIDE SEQUENCE</scope>
    <source>
        <strain evidence="3">CGMCC 1.12827</strain>
    </source>
</reference>
<accession>A0A916T5C9</accession>
<dbReference type="Gene3D" id="3.90.1210.10">
    <property type="entry name" value="Antifreeze-like/N-acetylneuraminic acid synthase C-terminal domain"/>
    <property type="match status" value="1"/>
</dbReference>
<evidence type="ECO:0000256" key="1">
    <source>
        <dbReference type="SAM" id="MobiDB-lite"/>
    </source>
</evidence>
<gene>
    <name evidence="3" type="ORF">GCM10011489_17860</name>
</gene>
<keyword evidence="4" id="KW-1185">Reference proteome</keyword>
<name>A0A916T5C9_9ACTN</name>
<dbReference type="EMBL" id="BMGC01000009">
    <property type="protein sequence ID" value="GGB30092.1"/>
    <property type="molecule type" value="Genomic_DNA"/>
</dbReference>
<evidence type="ECO:0000313" key="3">
    <source>
        <dbReference type="EMBL" id="GGB30092.1"/>
    </source>
</evidence>
<feature type="domain" description="SAF" evidence="2">
    <location>
        <begin position="54"/>
        <end position="115"/>
    </location>
</feature>
<proteinExistence type="predicted"/>
<feature type="compositionally biased region" description="Low complexity" evidence="1">
    <location>
        <begin position="155"/>
        <end position="167"/>
    </location>
</feature>
<evidence type="ECO:0000313" key="4">
    <source>
        <dbReference type="Proteomes" id="UP000621454"/>
    </source>
</evidence>